<evidence type="ECO:0000256" key="2">
    <source>
        <dbReference type="SAM" id="SignalP"/>
    </source>
</evidence>
<dbReference type="InterPro" id="IPR025392">
    <property type="entry name" value="DUF4124"/>
</dbReference>
<dbReference type="SUPFAM" id="SSF50494">
    <property type="entry name" value="Trypsin-like serine proteases"/>
    <property type="match status" value="1"/>
</dbReference>
<sequence>MAQPLIAKLKEMILRASSFALLLCLALPAQAEIYKTRDANGNITFTDVDPNAPNQVSENKGAQSSTVRSTRQVTTFSRYGSWRTLQTSTVTVQTRAPASAAGSGFRVATNMIVTSKHLVHDCSRVMIDNNRMAMQVALSGESDLALIRDYGSSGSMVKFRKDEAHAGESVFVGGFLSPAETGDRAVLHTAKVQVKSSGADPHVFGVTGNIMAGAKGGPILDQAGHLIGLVSFNTNTDTASHVIEVTPNAQSSPAIKGSEITQFLKANSVEPLIAEANQPVEQTVIANNLEHAMVTITCYR</sequence>
<evidence type="ECO:0000259" key="3">
    <source>
        <dbReference type="Pfam" id="PF13511"/>
    </source>
</evidence>
<evidence type="ECO:0000313" key="5">
    <source>
        <dbReference type="Proteomes" id="UP000621859"/>
    </source>
</evidence>
<feature type="compositionally biased region" description="Polar residues" evidence="1">
    <location>
        <begin position="52"/>
        <end position="62"/>
    </location>
</feature>
<keyword evidence="5" id="KW-1185">Reference proteome</keyword>
<feature type="chain" id="PRO_5047203386" description="DUF4124 domain-containing protein" evidence="2">
    <location>
        <begin position="32"/>
        <end position="300"/>
    </location>
</feature>
<dbReference type="EMBL" id="BMLY01000002">
    <property type="protein sequence ID" value="GGP25627.1"/>
    <property type="molecule type" value="Genomic_DNA"/>
</dbReference>
<accession>A0ABQ2PKU9</accession>
<dbReference type="Pfam" id="PF13511">
    <property type="entry name" value="DUF4124"/>
    <property type="match status" value="1"/>
</dbReference>
<evidence type="ECO:0000256" key="1">
    <source>
        <dbReference type="SAM" id="MobiDB-lite"/>
    </source>
</evidence>
<protein>
    <recommendedName>
        <fullName evidence="3">DUF4124 domain-containing protein</fullName>
    </recommendedName>
</protein>
<reference evidence="5" key="1">
    <citation type="journal article" date="2019" name="Int. J. Syst. Evol. Microbiol.">
        <title>The Global Catalogue of Microorganisms (GCM) 10K type strain sequencing project: providing services to taxonomists for standard genome sequencing and annotation.</title>
        <authorList>
            <consortium name="The Broad Institute Genomics Platform"/>
            <consortium name="The Broad Institute Genome Sequencing Center for Infectious Disease"/>
            <person name="Wu L."/>
            <person name="Ma J."/>
        </authorList>
    </citation>
    <scope>NUCLEOTIDE SEQUENCE [LARGE SCALE GENOMIC DNA]</scope>
    <source>
        <strain evidence="5">CGMCC 1.8860</strain>
    </source>
</reference>
<dbReference type="InterPro" id="IPR043504">
    <property type="entry name" value="Peptidase_S1_PA_chymotrypsin"/>
</dbReference>
<feature type="signal peptide" evidence="2">
    <location>
        <begin position="1"/>
        <end position="31"/>
    </location>
</feature>
<gene>
    <name evidence="4" type="ORF">GCM10010971_14460</name>
</gene>
<name>A0ABQ2PKU9_9NEIS</name>
<dbReference type="RefSeq" id="WP_188691094.1">
    <property type="nucleotide sequence ID" value="NZ_BMLY01000002.1"/>
</dbReference>
<dbReference type="InterPro" id="IPR009003">
    <property type="entry name" value="Peptidase_S1_PA"/>
</dbReference>
<proteinExistence type="predicted"/>
<organism evidence="4 5">
    <name type="scientific">Silvimonas amylolytica</name>
    <dbReference type="NCBI Taxonomy" id="449663"/>
    <lineage>
        <taxon>Bacteria</taxon>
        <taxon>Pseudomonadati</taxon>
        <taxon>Pseudomonadota</taxon>
        <taxon>Betaproteobacteria</taxon>
        <taxon>Neisseriales</taxon>
        <taxon>Chitinibacteraceae</taxon>
        <taxon>Silvimonas</taxon>
    </lineage>
</organism>
<feature type="domain" description="DUF4124" evidence="3">
    <location>
        <begin position="20"/>
        <end position="66"/>
    </location>
</feature>
<dbReference type="Gene3D" id="2.40.10.10">
    <property type="entry name" value="Trypsin-like serine proteases"/>
    <property type="match status" value="2"/>
</dbReference>
<comment type="caution">
    <text evidence="4">The sequence shown here is derived from an EMBL/GenBank/DDBJ whole genome shotgun (WGS) entry which is preliminary data.</text>
</comment>
<evidence type="ECO:0000313" key="4">
    <source>
        <dbReference type="EMBL" id="GGP25627.1"/>
    </source>
</evidence>
<keyword evidence="2" id="KW-0732">Signal</keyword>
<feature type="region of interest" description="Disordered" evidence="1">
    <location>
        <begin position="45"/>
        <end position="68"/>
    </location>
</feature>
<dbReference type="Proteomes" id="UP000621859">
    <property type="component" value="Unassembled WGS sequence"/>
</dbReference>
<dbReference type="Pfam" id="PF13365">
    <property type="entry name" value="Trypsin_2"/>
    <property type="match status" value="1"/>
</dbReference>